<protein>
    <submittedName>
        <fullName evidence="2">CAP domain-containing protein</fullName>
    </submittedName>
</protein>
<organism evidence="2 3">
    <name type="scientific">Christiangramia fulva</name>
    <dbReference type="NCBI Taxonomy" id="2126553"/>
    <lineage>
        <taxon>Bacteria</taxon>
        <taxon>Pseudomonadati</taxon>
        <taxon>Bacteroidota</taxon>
        <taxon>Flavobacteriia</taxon>
        <taxon>Flavobacteriales</taxon>
        <taxon>Flavobacteriaceae</taxon>
        <taxon>Christiangramia</taxon>
    </lineage>
</organism>
<evidence type="ECO:0000259" key="1">
    <source>
        <dbReference type="Pfam" id="PF00188"/>
    </source>
</evidence>
<dbReference type="PANTHER" id="PTHR31157:SF1">
    <property type="entry name" value="SCP DOMAIN-CONTAINING PROTEIN"/>
    <property type="match status" value="1"/>
</dbReference>
<dbReference type="PROSITE" id="PS51257">
    <property type="entry name" value="PROKAR_LIPOPROTEIN"/>
    <property type="match status" value="1"/>
</dbReference>
<dbReference type="KEGG" id="grs:C7S20_13155"/>
<evidence type="ECO:0000313" key="2">
    <source>
        <dbReference type="EMBL" id="AVR46128.1"/>
    </source>
</evidence>
<evidence type="ECO:0000313" key="3">
    <source>
        <dbReference type="Proteomes" id="UP000241507"/>
    </source>
</evidence>
<sequence length="168" mass="19227">MRKITLTGFMLMMCTILLTSCSKESLQDEVTPYDQVATRKINYDYSEIEVDILEQINVYRKAKGLNELQSINDISIEAEMHDEYMIDQGTPSHDNFAQRASYLMNELGAKTVSENVAYGYRTADAVVNAWLKSAEHRHNIEGNLTHFGISVRQDAEGKNYFTNIFIKK</sequence>
<dbReference type="SUPFAM" id="SSF55797">
    <property type="entry name" value="PR-1-like"/>
    <property type="match status" value="1"/>
</dbReference>
<feature type="domain" description="SCP" evidence="1">
    <location>
        <begin position="53"/>
        <end position="162"/>
    </location>
</feature>
<dbReference type="RefSeq" id="WP_107012902.1">
    <property type="nucleotide sequence ID" value="NZ_CP028136.1"/>
</dbReference>
<dbReference type="CDD" id="cd05379">
    <property type="entry name" value="CAP_bacterial"/>
    <property type="match status" value="1"/>
</dbReference>
<gene>
    <name evidence="2" type="ORF">C7S20_13155</name>
</gene>
<dbReference type="Proteomes" id="UP000241507">
    <property type="component" value="Chromosome"/>
</dbReference>
<dbReference type="EMBL" id="CP028136">
    <property type="protein sequence ID" value="AVR46128.1"/>
    <property type="molecule type" value="Genomic_DNA"/>
</dbReference>
<dbReference type="AlphaFoldDB" id="A0A2R3Z7C5"/>
<name>A0A2R3Z7C5_9FLAO</name>
<dbReference type="InterPro" id="IPR035940">
    <property type="entry name" value="CAP_sf"/>
</dbReference>
<reference evidence="3" key="1">
    <citation type="submission" date="2018-03" db="EMBL/GenBank/DDBJ databases">
        <title>Gramella fulva sp. nov., isolated from a dry surface of tidal flat.</title>
        <authorList>
            <person name="Hwang S.H."/>
            <person name="Hwang W.M."/>
            <person name="Kang K."/>
            <person name="Ahn T.-Y."/>
        </authorList>
    </citation>
    <scope>NUCLEOTIDE SEQUENCE [LARGE SCALE GENOMIC DNA]</scope>
    <source>
        <strain evidence="3">SH35</strain>
    </source>
</reference>
<proteinExistence type="predicted"/>
<keyword evidence="3" id="KW-1185">Reference proteome</keyword>
<dbReference type="PANTHER" id="PTHR31157">
    <property type="entry name" value="SCP DOMAIN-CONTAINING PROTEIN"/>
    <property type="match status" value="1"/>
</dbReference>
<dbReference type="InterPro" id="IPR014044">
    <property type="entry name" value="CAP_dom"/>
</dbReference>
<dbReference type="Pfam" id="PF00188">
    <property type="entry name" value="CAP"/>
    <property type="match status" value="1"/>
</dbReference>
<dbReference type="OrthoDB" id="982527at2"/>
<accession>A0A2R3Z7C5</accession>
<dbReference type="Gene3D" id="3.40.33.10">
    <property type="entry name" value="CAP"/>
    <property type="match status" value="1"/>
</dbReference>